<dbReference type="CDD" id="cd12108">
    <property type="entry name" value="Hr-like"/>
    <property type="match status" value="1"/>
</dbReference>
<dbReference type="RefSeq" id="WP_107012878.1">
    <property type="nucleotide sequence ID" value="NZ_CP028136.1"/>
</dbReference>
<feature type="domain" description="Hemerythrin-like" evidence="1">
    <location>
        <begin position="2"/>
        <end position="120"/>
    </location>
</feature>
<name>A0A2R3Z798_9FLAO</name>
<accession>A0A2R3Z798</accession>
<dbReference type="Gene3D" id="1.20.120.520">
    <property type="entry name" value="nmb1532 protein domain like"/>
    <property type="match status" value="1"/>
</dbReference>
<protein>
    <submittedName>
        <fullName evidence="2">Hemerythrin</fullName>
    </submittedName>
</protein>
<dbReference type="PANTHER" id="PTHR35585">
    <property type="entry name" value="HHE DOMAIN PROTEIN (AFU_ORTHOLOGUE AFUA_4G00730)"/>
    <property type="match status" value="1"/>
</dbReference>
<dbReference type="Pfam" id="PF01814">
    <property type="entry name" value="Hemerythrin"/>
    <property type="match status" value="1"/>
</dbReference>
<reference evidence="3" key="1">
    <citation type="submission" date="2018-03" db="EMBL/GenBank/DDBJ databases">
        <title>Gramella fulva sp. nov., isolated from a dry surface of tidal flat.</title>
        <authorList>
            <person name="Hwang S.H."/>
            <person name="Hwang W.M."/>
            <person name="Kang K."/>
            <person name="Ahn T.-Y."/>
        </authorList>
    </citation>
    <scope>NUCLEOTIDE SEQUENCE [LARGE SCALE GENOMIC DNA]</scope>
    <source>
        <strain evidence="3">SH35</strain>
    </source>
</reference>
<dbReference type="AlphaFoldDB" id="A0A2R3Z798"/>
<dbReference type="PANTHER" id="PTHR35585:SF1">
    <property type="entry name" value="HHE DOMAIN PROTEIN (AFU_ORTHOLOGUE AFUA_4G00730)"/>
    <property type="match status" value="1"/>
</dbReference>
<dbReference type="Proteomes" id="UP000241507">
    <property type="component" value="Chromosome"/>
</dbReference>
<gene>
    <name evidence="2" type="ORF">C7S20_13025</name>
</gene>
<evidence type="ECO:0000313" key="3">
    <source>
        <dbReference type="Proteomes" id="UP000241507"/>
    </source>
</evidence>
<evidence type="ECO:0000259" key="1">
    <source>
        <dbReference type="Pfam" id="PF01814"/>
    </source>
</evidence>
<dbReference type="EMBL" id="CP028136">
    <property type="protein sequence ID" value="AVR46104.1"/>
    <property type="molecule type" value="Genomic_DNA"/>
</dbReference>
<dbReference type="OrthoDB" id="1434184at2"/>
<dbReference type="KEGG" id="grs:C7S20_13025"/>
<proteinExistence type="predicted"/>
<organism evidence="2 3">
    <name type="scientific">Christiangramia fulva</name>
    <dbReference type="NCBI Taxonomy" id="2126553"/>
    <lineage>
        <taxon>Bacteria</taxon>
        <taxon>Pseudomonadati</taxon>
        <taxon>Bacteroidota</taxon>
        <taxon>Flavobacteriia</taxon>
        <taxon>Flavobacteriales</taxon>
        <taxon>Flavobacteriaceae</taxon>
        <taxon>Christiangramia</taxon>
    </lineage>
</organism>
<keyword evidence="3" id="KW-1185">Reference proteome</keyword>
<evidence type="ECO:0000313" key="2">
    <source>
        <dbReference type="EMBL" id="AVR46104.1"/>
    </source>
</evidence>
<dbReference type="InterPro" id="IPR012312">
    <property type="entry name" value="Hemerythrin-like"/>
</dbReference>
<sequence>MTIFEALRQEHEIQRDLIDKLLKTEGKTEERDKIFKHLKHELKIHAEGEERFFYIPLMKKDRTQEKARHSIAEHHDMDELVEDLEDTQMDASNWLKIAKDLEHQLIHHLDEEEHEVFQMAGKALTENQKTELASQYNKYIKENR</sequence>